<organism evidence="8 9">
    <name type="scientific">Hydrogenophaga aromaticivorans</name>
    <dbReference type="NCBI Taxonomy" id="2610898"/>
    <lineage>
        <taxon>Bacteria</taxon>
        <taxon>Pseudomonadati</taxon>
        <taxon>Pseudomonadota</taxon>
        <taxon>Betaproteobacteria</taxon>
        <taxon>Burkholderiales</taxon>
        <taxon>Comamonadaceae</taxon>
        <taxon>Hydrogenophaga</taxon>
    </lineage>
</organism>
<evidence type="ECO:0000256" key="5">
    <source>
        <dbReference type="ARBA" id="ARBA00022737"/>
    </source>
</evidence>
<dbReference type="FunFam" id="2.160.10.10:FF:000007">
    <property type="entry name" value="Serine acetyltransferase"/>
    <property type="match status" value="1"/>
</dbReference>
<dbReference type="EMBL" id="VYGV01000025">
    <property type="protein sequence ID" value="NWF48169.1"/>
    <property type="molecule type" value="Genomic_DNA"/>
</dbReference>
<proteinExistence type="inferred from homology"/>
<comment type="caution">
    <text evidence="8">The sequence shown here is derived from an EMBL/GenBank/DDBJ whole genome shotgun (WGS) entry which is preliminary data.</text>
</comment>
<comment type="similarity">
    <text evidence="1">Belongs to the transferase hexapeptide repeat family.</text>
</comment>
<dbReference type="Pfam" id="PF00132">
    <property type="entry name" value="Hexapep"/>
    <property type="match status" value="1"/>
</dbReference>
<dbReference type="InterPro" id="IPR045304">
    <property type="entry name" value="LbH_SAT"/>
</dbReference>
<dbReference type="CDD" id="cd03354">
    <property type="entry name" value="LbH_SAT"/>
    <property type="match status" value="1"/>
</dbReference>
<dbReference type="GO" id="GO:0009001">
    <property type="term" value="F:serine O-acetyltransferase activity"/>
    <property type="evidence" value="ECO:0007669"/>
    <property type="project" value="UniProtKB-EC"/>
</dbReference>
<dbReference type="GO" id="GO:0005737">
    <property type="term" value="C:cytoplasm"/>
    <property type="evidence" value="ECO:0007669"/>
    <property type="project" value="InterPro"/>
</dbReference>
<evidence type="ECO:0000256" key="7">
    <source>
        <dbReference type="ARBA" id="ARBA00049486"/>
    </source>
</evidence>
<keyword evidence="6 8" id="KW-0012">Acyltransferase</keyword>
<gene>
    <name evidence="8" type="primary">cysE</name>
    <name evidence="8" type="ORF">F3K02_23360</name>
</gene>
<evidence type="ECO:0000256" key="1">
    <source>
        <dbReference type="ARBA" id="ARBA00007274"/>
    </source>
</evidence>
<dbReference type="AlphaFoldDB" id="A0A7Y8H0D1"/>
<reference evidence="8 9" key="1">
    <citation type="submission" date="2019-09" db="EMBL/GenBank/DDBJ databases">
        <title>Hydrogenophaga aromatica sp. nov., isolated from a para-xylene-degrading enrichment culture.</title>
        <authorList>
            <person name="Tancsics A."/>
            <person name="Banerjee S."/>
        </authorList>
    </citation>
    <scope>NUCLEOTIDE SEQUENCE [LARGE SCALE GENOMIC DNA]</scope>
    <source>
        <strain evidence="8 9">D2P1</strain>
    </source>
</reference>
<dbReference type="Proteomes" id="UP000545507">
    <property type="component" value="Unassembled WGS sequence"/>
</dbReference>
<evidence type="ECO:0000256" key="2">
    <source>
        <dbReference type="ARBA" id="ARBA00013266"/>
    </source>
</evidence>
<dbReference type="PROSITE" id="PS00101">
    <property type="entry name" value="HEXAPEP_TRANSFERASES"/>
    <property type="match status" value="1"/>
</dbReference>
<evidence type="ECO:0000256" key="4">
    <source>
        <dbReference type="ARBA" id="ARBA00022679"/>
    </source>
</evidence>
<dbReference type="InterPro" id="IPR001451">
    <property type="entry name" value="Hexapep"/>
</dbReference>
<keyword evidence="3" id="KW-0028">Amino-acid biosynthesis</keyword>
<dbReference type="SUPFAM" id="SSF51161">
    <property type="entry name" value="Trimeric LpxA-like enzymes"/>
    <property type="match status" value="1"/>
</dbReference>
<dbReference type="Gene3D" id="1.10.3130.10">
    <property type="entry name" value="serine acetyltransferase, domain 1"/>
    <property type="match status" value="1"/>
</dbReference>
<protein>
    <recommendedName>
        <fullName evidence="2">serine O-acetyltransferase</fullName>
        <ecNumber evidence="2">2.3.1.30</ecNumber>
    </recommendedName>
</protein>
<dbReference type="PANTHER" id="PTHR42811">
    <property type="entry name" value="SERINE ACETYLTRANSFERASE"/>
    <property type="match status" value="1"/>
</dbReference>
<dbReference type="InterPro" id="IPR018357">
    <property type="entry name" value="Hexapep_transf_CS"/>
</dbReference>
<keyword evidence="5" id="KW-0677">Repeat</keyword>
<dbReference type="GO" id="GO:0006535">
    <property type="term" value="P:cysteine biosynthetic process from serine"/>
    <property type="evidence" value="ECO:0007669"/>
    <property type="project" value="InterPro"/>
</dbReference>
<dbReference type="NCBIfam" id="NF041874">
    <property type="entry name" value="EPS_EpsC"/>
    <property type="match status" value="1"/>
</dbReference>
<evidence type="ECO:0000256" key="3">
    <source>
        <dbReference type="ARBA" id="ARBA00022605"/>
    </source>
</evidence>
<dbReference type="NCBIfam" id="TIGR01172">
    <property type="entry name" value="cysE"/>
    <property type="match status" value="1"/>
</dbReference>
<keyword evidence="4 8" id="KW-0808">Transferase</keyword>
<dbReference type="InterPro" id="IPR005881">
    <property type="entry name" value="Ser_O-AcTrfase"/>
</dbReference>
<dbReference type="InterPro" id="IPR042122">
    <property type="entry name" value="Ser_AcTrfase_N_sf"/>
</dbReference>
<dbReference type="InterPro" id="IPR053376">
    <property type="entry name" value="Serine_acetyltransferase"/>
</dbReference>
<evidence type="ECO:0000256" key="6">
    <source>
        <dbReference type="ARBA" id="ARBA00023315"/>
    </source>
</evidence>
<comment type="catalytic activity">
    <reaction evidence="7">
        <text>L-serine + acetyl-CoA = O-acetyl-L-serine + CoA</text>
        <dbReference type="Rhea" id="RHEA:24560"/>
        <dbReference type="ChEBI" id="CHEBI:33384"/>
        <dbReference type="ChEBI" id="CHEBI:57287"/>
        <dbReference type="ChEBI" id="CHEBI:57288"/>
        <dbReference type="ChEBI" id="CHEBI:58340"/>
        <dbReference type="EC" id="2.3.1.30"/>
    </reaction>
</comment>
<keyword evidence="9" id="KW-1185">Reference proteome</keyword>
<dbReference type="InterPro" id="IPR011004">
    <property type="entry name" value="Trimer_LpxA-like_sf"/>
</dbReference>
<evidence type="ECO:0000313" key="8">
    <source>
        <dbReference type="EMBL" id="NWF48169.1"/>
    </source>
</evidence>
<accession>A0A7Y8H0D1</accession>
<dbReference type="Gene3D" id="2.160.10.10">
    <property type="entry name" value="Hexapeptide repeat proteins"/>
    <property type="match status" value="1"/>
</dbReference>
<evidence type="ECO:0000313" key="9">
    <source>
        <dbReference type="Proteomes" id="UP000545507"/>
    </source>
</evidence>
<sequence length="260" mass="27558">MNTEATVAAAATPTGWWALLREDARCVLKRDPAARSLIEVWTIYPGLQAIALHRLAHALWTRGWRYLPRWLSFVSRALTQIDIHPGARIGARFFIDHGTGVVIGETAEIGDDVTLYHGVTLGGTSWRAGKRHPTLGHQVVVGAGAKILGPIKVGDGARVAANSVVIEAVPAGATVVGIPGRVVAPARRTTHGFDLEHHLIPDPVGKAIACLLDRVAQLERSLAHSQGLASADNACGVCDDQCAEPGFATAKSHLQPATVE</sequence>
<name>A0A7Y8H0D1_9BURK</name>
<dbReference type="RefSeq" id="WP_343067142.1">
    <property type="nucleotide sequence ID" value="NZ_JAGPWB010000014.1"/>
</dbReference>
<dbReference type="EC" id="2.3.1.30" evidence="2"/>